<evidence type="ECO:0000256" key="6">
    <source>
        <dbReference type="ARBA" id="ARBA00023242"/>
    </source>
</evidence>
<evidence type="ECO:0000256" key="2">
    <source>
        <dbReference type="ARBA" id="ARBA00004584"/>
    </source>
</evidence>
<evidence type="ECO:0000313" key="10">
    <source>
        <dbReference type="EMBL" id="KAF2086280.1"/>
    </source>
</evidence>
<keyword evidence="11" id="KW-1185">Reference proteome</keyword>
<evidence type="ECO:0000313" key="11">
    <source>
        <dbReference type="Proteomes" id="UP000799776"/>
    </source>
</evidence>
<evidence type="ECO:0000256" key="8">
    <source>
        <dbReference type="SAM" id="Coils"/>
    </source>
</evidence>
<dbReference type="InterPro" id="IPR020993">
    <property type="entry name" value="Centromere_CenpK"/>
</dbReference>
<dbReference type="PANTHER" id="PTHR14401:SF6">
    <property type="entry name" value="CENTROMERE PROTEIN K"/>
    <property type="match status" value="1"/>
</dbReference>
<evidence type="ECO:0000256" key="4">
    <source>
        <dbReference type="ARBA" id="ARBA00022454"/>
    </source>
</evidence>
<feature type="coiled-coil region" evidence="8">
    <location>
        <begin position="38"/>
        <end position="65"/>
    </location>
</feature>
<keyword evidence="5 8" id="KW-0175">Coiled coil</keyword>
<dbReference type="OrthoDB" id="9445768at2759"/>
<reference evidence="10" key="1">
    <citation type="journal article" date="2020" name="Stud. Mycol.">
        <title>101 Dothideomycetes genomes: a test case for predicting lifestyles and emergence of pathogens.</title>
        <authorList>
            <person name="Haridas S."/>
            <person name="Albert R."/>
            <person name="Binder M."/>
            <person name="Bloem J."/>
            <person name="Labutti K."/>
            <person name="Salamov A."/>
            <person name="Andreopoulos B."/>
            <person name="Baker S."/>
            <person name="Barry K."/>
            <person name="Bills G."/>
            <person name="Bluhm B."/>
            <person name="Cannon C."/>
            <person name="Castanera R."/>
            <person name="Culley D."/>
            <person name="Daum C."/>
            <person name="Ezra D."/>
            <person name="Gonzalez J."/>
            <person name="Henrissat B."/>
            <person name="Kuo A."/>
            <person name="Liang C."/>
            <person name="Lipzen A."/>
            <person name="Lutzoni F."/>
            <person name="Magnuson J."/>
            <person name="Mondo S."/>
            <person name="Nolan M."/>
            <person name="Ohm R."/>
            <person name="Pangilinan J."/>
            <person name="Park H.-J."/>
            <person name="Ramirez L."/>
            <person name="Alfaro M."/>
            <person name="Sun H."/>
            <person name="Tritt A."/>
            <person name="Yoshinaga Y."/>
            <person name="Zwiers L.-H."/>
            <person name="Turgeon B."/>
            <person name="Goodwin S."/>
            <person name="Spatafora J."/>
            <person name="Crous P."/>
            <person name="Grigoriev I."/>
        </authorList>
    </citation>
    <scope>NUCLEOTIDE SEQUENCE</scope>
    <source>
        <strain evidence="10">CBS 121410</strain>
    </source>
</reference>
<proteinExistence type="inferred from homology"/>
<dbReference type="GO" id="GO:0000775">
    <property type="term" value="C:chromosome, centromeric region"/>
    <property type="evidence" value="ECO:0007669"/>
    <property type="project" value="UniProtKB-SubCell"/>
</dbReference>
<gene>
    <name evidence="10" type="ORF">K490DRAFT_44471</name>
</gene>
<dbReference type="GO" id="GO:0051382">
    <property type="term" value="P:kinetochore assembly"/>
    <property type="evidence" value="ECO:0007669"/>
    <property type="project" value="InterPro"/>
</dbReference>
<keyword evidence="4" id="KW-0158">Chromosome</keyword>
<dbReference type="AlphaFoldDB" id="A0A9P4LU91"/>
<name>A0A9P4LU91_9PEZI</name>
<evidence type="ECO:0000256" key="3">
    <source>
        <dbReference type="ARBA" id="ARBA00005795"/>
    </source>
</evidence>
<feature type="region of interest" description="Disordered" evidence="9">
    <location>
        <begin position="245"/>
        <end position="266"/>
    </location>
</feature>
<protein>
    <recommendedName>
        <fullName evidence="12">Centromere protein Cenp-K</fullName>
    </recommendedName>
</protein>
<feature type="coiled-coil region" evidence="8">
    <location>
        <begin position="122"/>
        <end position="163"/>
    </location>
</feature>
<evidence type="ECO:0000256" key="1">
    <source>
        <dbReference type="ARBA" id="ARBA00004123"/>
    </source>
</evidence>
<dbReference type="GO" id="GO:0005634">
    <property type="term" value="C:nucleus"/>
    <property type="evidence" value="ECO:0007669"/>
    <property type="project" value="UniProtKB-SubCell"/>
</dbReference>
<dbReference type="GO" id="GO:0000070">
    <property type="term" value="P:mitotic sister chromatid segregation"/>
    <property type="evidence" value="ECO:0007669"/>
    <property type="project" value="TreeGrafter"/>
</dbReference>
<comment type="subcellular location">
    <subcellularLocation>
        <location evidence="2">Chromosome</location>
        <location evidence="2">Centromere</location>
    </subcellularLocation>
    <subcellularLocation>
        <location evidence="1">Nucleus</location>
    </subcellularLocation>
</comment>
<comment type="similarity">
    <text evidence="3">Belongs to the CENP-K/MCM22 family.</text>
</comment>
<evidence type="ECO:0000256" key="7">
    <source>
        <dbReference type="ARBA" id="ARBA00023328"/>
    </source>
</evidence>
<dbReference type="Proteomes" id="UP000799776">
    <property type="component" value="Unassembled WGS sequence"/>
</dbReference>
<keyword evidence="6" id="KW-0539">Nucleus</keyword>
<dbReference type="PANTHER" id="PTHR14401">
    <property type="entry name" value="CENTROMERE PROTEIN K"/>
    <property type="match status" value="1"/>
</dbReference>
<accession>A0A9P4LU91</accession>
<organism evidence="10 11">
    <name type="scientific">Saccharata proteae CBS 121410</name>
    <dbReference type="NCBI Taxonomy" id="1314787"/>
    <lineage>
        <taxon>Eukaryota</taxon>
        <taxon>Fungi</taxon>
        <taxon>Dikarya</taxon>
        <taxon>Ascomycota</taxon>
        <taxon>Pezizomycotina</taxon>
        <taxon>Dothideomycetes</taxon>
        <taxon>Dothideomycetes incertae sedis</taxon>
        <taxon>Botryosphaeriales</taxon>
        <taxon>Saccharataceae</taxon>
        <taxon>Saccharata</taxon>
    </lineage>
</organism>
<evidence type="ECO:0008006" key="12">
    <source>
        <dbReference type="Google" id="ProtNLM"/>
    </source>
</evidence>
<evidence type="ECO:0000256" key="5">
    <source>
        <dbReference type="ARBA" id="ARBA00023054"/>
    </source>
</evidence>
<keyword evidence="7" id="KW-0137">Centromere</keyword>
<evidence type="ECO:0000256" key="9">
    <source>
        <dbReference type="SAM" id="MobiDB-lite"/>
    </source>
</evidence>
<dbReference type="EMBL" id="ML978725">
    <property type="protein sequence ID" value="KAF2086280.1"/>
    <property type="molecule type" value="Genomic_DNA"/>
</dbReference>
<sequence length="354" mass="39516">MELLPDNVLSNIRQHAEATRAAQQDQMEVDASNAPAFEAHLERTVQELQQRVEKQQRALAKLRASAKTPVYHVPSSDKRERLRQVRMIQKAFERMTPSEPELPEKGSILPALLATRTTQENIADAKIAIEAARTRADSTKQDLEREERNIKDANQLTASLHSRIEALRSQDQDNSTKSPTQMAKDLLASKRQRKQDYDLGCKKVREELKNFIDDRLAAMLAAEELGGPVVGEILNVNDNVLGAGFSAKGKPKQIKTSNEAQDRKRQQRIDEIWGSAAPNDGEPPNEKDAASAEMHSLLDQLYEALLGDGGTGVYVTLDRDSAAARFLVRAKVAQFHPKDARRLRLVDFGRGLDD</sequence>
<comment type="caution">
    <text evidence="10">The sequence shown here is derived from an EMBL/GenBank/DDBJ whole genome shotgun (WGS) entry which is preliminary data.</text>
</comment>